<accession>A0AC61QSS6</accession>
<gene>
    <name evidence="1" type="ORF">E5358_02580</name>
</gene>
<reference evidence="1" key="1">
    <citation type="submission" date="2019-04" db="EMBL/GenBank/DDBJ databases">
        <title>Microbes associate with the intestines of laboratory mice.</title>
        <authorList>
            <person name="Navarre W."/>
            <person name="Wong E."/>
            <person name="Huang K."/>
            <person name="Tropini C."/>
            <person name="Ng K."/>
            <person name="Yu B."/>
        </authorList>
    </citation>
    <scope>NUCLEOTIDE SEQUENCE</scope>
    <source>
        <strain evidence="1">NM73_A23</strain>
    </source>
</reference>
<evidence type="ECO:0000313" key="2">
    <source>
        <dbReference type="Proteomes" id="UP000308886"/>
    </source>
</evidence>
<organism evidence="1 2">
    <name type="scientific">Palleniella muris</name>
    <dbReference type="NCBI Taxonomy" id="3038145"/>
    <lineage>
        <taxon>Bacteria</taxon>
        <taxon>Pseudomonadati</taxon>
        <taxon>Bacteroidota</taxon>
        <taxon>Bacteroidia</taxon>
        <taxon>Bacteroidales</taxon>
        <taxon>Prevotellaceae</taxon>
        <taxon>Palleniella</taxon>
    </lineage>
</organism>
<name>A0AC61QSS6_9BACT</name>
<protein>
    <submittedName>
        <fullName evidence="1">Biopolymer transporter ExbD</fullName>
    </submittedName>
</protein>
<comment type="caution">
    <text evidence="1">The sequence shown here is derived from an EMBL/GenBank/DDBJ whole genome shotgun (WGS) entry which is preliminary data.</text>
</comment>
<proteinExistence type="predicted"/>
<dbReference type="Proteomes" id="UP000308886">
    <property type="component" value="Unassembled WGS sequence"/>
</dbReference>
<keyword evidence="2" id="KW-1185">Reference proteome</keyword>
<sequence>MIRLSNRLRKHQKRRVPQLNTTSTADISFMLLIFFLVTTSMDSDKGLRQQLPPKNEDKETVATDVDLNTVMAVGITAENEYTYSLPGQAEPTPCTDAELRKQLAIFIPRLGDKHIIEIQASRTASYDRYFRLQNILTCVYRDDLKRKYKQRISETYVP</sequence>
<evidence type="ECO:0000313" key="1">
    <source>
        <dbReference type="EMBL" id="TGX83550.1"/>
    </source>
</evidence>
<dbReference type="EMBL" id="SRZC01000003">
    <property type="protein sequence ID" value="TGX83550.1"/>
    <property type="molecule type" value="Genomic_DNA"/>
</dbReference>